<proteinExistence type="predicted"/>
<comment type="caution">
    <text evidence="1">The sequence shown here is derived from an EMBL/GenBank/DDBJ whole genome shotgun (WGS) entry which is preliminary data.</text>
</comment>
<evidence type="ECO:0000313" key="2">
    <source>
        <dbReference type="Proteomes" id="UP000249746"/>
    </source>
</evidence>
<feature type="non-terminal residue" evidence="1">
    <location>
        <position position="84"/>
    </location>
</feature>
<dbReference type="EMBL" id="NBIU01000088">
    <property type="protein sequence ID" value="PZT47158.1"/>
    <property type="molecule type" value="Genomic_DNA"/>
</dbReference>
<gene>
    <name evidence="1" type="ORF">B6S12_10570</name>
</gene>
<keyword evidence="2" id="KW-1185">Reference proteome</keyword>
<sequence>MKNTGVNMSEIIIKNIFKHKQFLQTRKEPYAIYLGINTNIKSFNNICPSKKDMWILNDINKLDQWYNPKFGIYLGKIIFDKKGN</sequence>
<dbReference type="AlphaFoldDB" id="A0A2W6MVC1"/>
<name>A0A2W6MVC1_9HELI</name>
<accession>A0A2W6MVC1</accession>
<reference evidence="1 2" key="1">
    <citation type="submission" date="2017-03" db="EMBL/GenBank/DDBJ databases">
        <title>Genomic and clinical evidence uncovers the enterohepatic species Helicobacter valdiviensis as a potential human intestinal pathogen.</title>
        <authorList>
            <person name="Fresia P."/>
            <person name="Jara R."/>
            <person name="Sierra R."/>
            <person name="Ferres I."/>
            <person name="Greif G."/>
            <person name="Iraola G."/>
            <person name="Collado L."/>
        </authorList>
    </citation>
    <scope>NUCLEOTIDE SEQUENCE [LARGE SCALE GENOMIC DNA]</scope>
    <source>
        <strain evidence="1 2">WBE14</strain>
    </source>
</reference>
<dbReference type="Proteomes" id="UP000249746">
    <property type="component" value="Unassembled WGS sequence"/>
</dbReference>
<protein>
    <submittedName>
        <fullName evidence="1">Uncharacterized protein</fullName>
    </submittedName>
</protein>
<evidence type="ECO:0000313" key="1">
    <source>
        <dbReference type="EMBL" id="PZT47158.1"/>
    </source>
</evidence>
<organism evidence="1 2">
    <name type="scientific">Helicobacter valdiviensis</name>
    <dbReference type="NCBI Taxonomy" id="1458358"/>
    <lineage>
        <taxon>Bacteria</taxon>
        <taxon>Pseudomonadati</taxon>
        <taxon>Campylobacterota</taxon>
        <taxon>Epsilonproteobacteria</taxon>
        <taxon>Campylobacterales</taxon>
        <taxon>Helicobacteraceae</taxon>
        <taxon>Helicobacter</taxon>
    </lineage>
</organism>